<organism evidence="1 2">
    <name type="scientific">Rickettsia rhipicephali (strain 3-7-female6-CWPP)</name>
    <dbReference type="NCBI Taxonomy" id="1105113"/>
    <lineage>
        <taxon>Bacteria</taxon>
        <taxon>Pseudomonadati</taxon>
        <taxon>Pseudomonadota</taxon>
        <taxon>Alphaproteobacteria</taxon>
        <taxon>Rickettsiales</taxon>
        <taxon>Rickettsiaceae</taxon>
        <taxon>Rickettsieae</taxon>
        <taxon>Rickettsia</taxon>
        <taxon>spotted fever group</taxon>
    </lineage>
</organism>
<keyword evidence="2" id="KW-1185">Reference proteome</keyword>
<dbReference type="KEGG" id="rre:MCC_04150"/>
<reference evidence="2" key="1">
    <citation type="submission" date="2012-02" db="EMBL/GenBank/DDBJ databases">
        <title>Complete genome sequence of Rickettsia rhipicephali strain 3-7-female6-CWPP.</title>
        <authorList>
            <person name="Johnson S.L."/>
            <person name="Munk A.C."/>
            <person name="Han S."/>
            <person name="Bruce D.C."/>
            <person name="Dasch G.A."/>
        </authorList>
    </citation>
    <scope>NUCLEOTIDE SEQUENCE [LARGE SCALE GENOMIC DNA]</scope>
    <source>
        <strain evidence="2">3-7-female6-CWPP</strain>
    </source>
</reference>
<dbReference type="EMBL" id="CP003342">
    <property type="protein sequence ID" value="AFC72396.1"/>
    <property type="molecule type" value="Genomic_DNA"/>
</dbReference>
<name>A0AAI8A9Y2_RICR3</name>
<gene>
    <name evidence="1" type="ordered locus">MCC_04150</name>
</gene>
<dbReference type="AlphaFoldDB" id="A0AAI8A9Y2"/>
<proteinExistence type="predicted"/>
<protein>
    <submittedName>
        <fullName evidence="1">P pilus assembly protein FimD</fullName>
    </submittedName>
</protein>
<dbReference type="Proteomes" id="UP000008006">
    <property type="component" value="Chromosome"/>
</dbReference>
<accession>A0AAI8A9Y2</accession>
<evidence type="ECO:0000313" key="1">
    <source>
        <dbReference type="EMBL" id="AFC72396.1"/>
    </source>
</evidence>
<sequence length="31" mass="3362">MIKVNSLKNVGVYNNNLLAGDTDDKGKMLVP</sequence>
<evidence type="ECO:0000313" key="2">
    <source>
        <dbReference type="Proteomes" id="UP000008006"/>
    </source>
</evidence>